<name>A0A2S5VWJ2_9MICO</name>
<evidence type="ECO:0000313" key="9">
    <source>
        <dbReference type="Proteomes" id="UP000239241"/>
    </source>
</evidence>
<dbReference type="PROSITE" id="PS50043">
    <property type="entry name" value="HTH_LUXR_2"/>
    <property type="match status" value="1"/>
</dbReference>
<evidence type="ECO:0000256" key="4">
    <source>
        <dbReference type="ARBA" id="ARBA00023163"/>
    </source>
</evidence>
<feature type="domain" description="Response regulatory" evidence="7">
    <location>
        <begin position="35"/>
        <end position="151"/>
    </location>
</feature>
<proteinExistence type="predicted"/>
<dbReference type="SUPFAM" id="SSF46894">
    <property type="entry name" value="C-terminal effector domain of the bipartite response regulators"/>
    <property type="match status" value="1"/>
</dbReference>
<dbReference type="InterPro" id="IPR011006">
    <property type="entry name" value="CheY-like_superfamily"/>
</dbReference>
<dbReference type="PANTHER" id="PTHR43214:SF24">
    <property type="entry name" value="TRANSCRIPTIONAL REGULATORY PROTEIN NARL-RELATED"/>
    <property type="match status" value="1"/>
</dbReference>
<keyword evidence="4" id="KW-0804">Transcription</keyword>
<evidence type="ECO:0000256" key="3">
    <source>
        <dbReference type="ARBA" id="ARBA00023125"/>
    </source>
</evidence>
<dbReference type="PROSITE" id="PS00622">
    <property type="entry name" value="HTH_LUXR_1"/>
    <property type="match status" value="1"/>
</dbReference>
<protein>
    <submittedName>
        <fullName evidence="8">DNA-binding response regulator</fullName>
    </submittedName>
</protein>
<keyword evidence="3 8" id="KW-0238">DNA-binding</keyword>
<dbReference type="Pfam" id="PF00196">
    <property type="entry name" value="GerE"/>
    <property type="match status" value="1"/>
</dbReference>
<evidence type="ECO:0000256" key="2">
    <source>
        <dbReference type="ARBA" id="ARBA00023015"/>
    </source>
</evidence>
<organism evidence="8 9">
    <name type="scientific">Clavibacter michiganensis</name>
    <dbReference type="NCBI Taxonomy" id="28447"/>
    <lineage>
        <taxon>Bacteria</taxon>
        <taxon>Bacillati</taxon>
        <taxon>Actinomycetota</taxon>
        <taxon>Actinomycetes</taxon>
        <taxon>Micrococcales</taxon>
        <taxon>Microbacteriaceae</taxon>
        <taxon>Clavibacter</taxon>
    </lineage>
</organism>
<dbReference type="InterPro" id="IPR000792">
    <property type="entry name" value="Tscrpt_reg_LuxR_C"/>
</dbReference>
<evidence type="ECO:0000256" key="1">
    <source>
        <dbReference type="ARBA" id="ARBA00022553"/>
    </source>
</evidence>
<dbReference type="AlphaFoldDB" id="A0A2S5VWJ2"/>
<dbReference type="PANTHER" id="PTHR43214">
    <property type="entry name" value="TWO-COMPONENT RESPONSE REGULATOR"/>
    <property type="match status" value="1"/>
</dbReference>
<dbReference type="SUPFAM" id="SSF52172">
    <property type="entry name" value="CheY-like"/>
    <property type="match status" value="1"/>
</dbReference>
<keyword evidence="2" id="KW-0805">Transcription regulation</keyword>
<dbReference type="CDD" id="cd17535">
    <property type="entry name" value="REC_NarL-like"/>
    <property type="match status" value="1"/>
</dbReference>
<dbReference type="InterPro" id="IPR058245">
    <property type="entry name" value="NreC/VraR/RcsB-like_REC"/>
</dbReference>
<dbReference type="InterPro" id="IPR001789">
    <property type="entry name" value="Sig_transdc_resp-reg_receiver"/>
</dbReference>
<dbReference type="SMART" id="SM00421">
    <property type="entry name" value="HTH_LUXR"/>
    <property type="match status" value="1"/>
</dbReference>
<gene>
    <name evidence="8" type="ORF">C5E16_03310</name>
</gene>
<evidence type="ECO:0000256" key="5">
    <source>
        <dbReference type="PROSITE-ProRule" id="PRU00169"/>
    </source>
</evidence>
<dbReference type="PRINTS" id="PR00038">
    <property type="entry name" value="HTHLUXR"/>
</dbReference>
<dbReference type="InterPro" id="IPR039420">
    <property type="entry name" value="WalR-like"/>
</dbReference>
<sequence>MSTGDPTAPGPSATGGDLAGADLAGVVPAGGPPIRVVIVDDDALVRAGLGMLLGGGHGLEVVGEAADGLAAGPVIARTAPDVVLMDIRMPVCDGIAATAREVARRPELPVIVLTTFDADELVLGALRAGARGFLLKDTPPVELVAAVRQVAAGRSILSPSVLDTVIGVAAQRDRADRTAERTRFGTLTEREQEVALAIARGHSNARIAADMFLGVATVKTHVGHVLDKLGVEGRVQVAVLVHEAGLAPSE</sequence>
<dbReference type="InterPro" id="IPR016032">
    <property type="entry name" value="Sig_transdc_resp-reg_C-effctor"/>
</dbReference>
<feature type="domain" description="HTH luxR-type" evidence="6">
    <location>
        <begin position="180"/>
        <end position="245"/>
    </location>
</feature>
<feature type="modified residue" description="4-aspartylphosphate" evidence="5">
    <location>
        <position position="86"/>
    </location>
</feature>
<dbReference type="Gene3D" id="3.40.50.2300">
    <property type="match status" value="1"/>
</dbReference>
<dbReference type="GO" id="GO:0006355">
    <property type="term" value="P:regulation of DNA-templated transcription"/>
    <property type="evidence" value="ECO:0007669"/>
    <property type="project" value="InterPro"/>
</dbReference>
<reference evidence="8 9" key="1">
    <citation type="submission" date="2018-02" db="EMBL/GenBank/DDBJ databases">
        <title>Bacteriophage NCPPB3778 and a type I-E CRISPR drive the evolution of the US Biological Select Agent, Rathayibacter toxicus.</title>
        <authorList>
            <person name="Davis E.W.II."/>
            <person name="Tabima J.F."/>
            <person name="Weisberg A.J."/>
            <person name="Lopes L.D."/>
            <person name="Wiseman M.S."/>
            <person name="Wiseman M.S."/>
            <person name="Pupko T."/>
            <person name="Belcher M.S."/>
            <person name="Sechler A.J."/>
            <person name="Tancos M.A."/>
            <person name="Schroeder B.K."/>
            <person name="Murray T.D."/>
            <person name="Luster D.G."/>
            <person name="Schneider W.L."/>
            <person name="Rogers E."/>
            <person name="Andreote F.D."/>
            <person name="Grunwald N.J."/>
            <person name="Putnam M.L."/>
            <person name="Chang J.H."/>
        </authorList>
    </citation>
    <scope>NUCLEOTIDE SEQUENCE [LARGE SCALE GENOMIC DNA]</scope>
    <source>
        <strain evidence="8 9">AY1B3</strain>
    </source>
</reference>
<accession>A0A2S5VWJ2</accession>
<dbReference type="Proteomes" id="UP000239241">
    <property type="component" value="Unassembled WGS sequence"/>
</dbReference>
<dbReference type="GO" id="GO:0000160">
    <property type="term" value="P:phosphorelay signal transduction system"/>
    <property type="evidence" value="ECO:0007669"/>
    <property type="project" value="InterPro"/>
</dbReference>
<evidence type="ECO:0000259" key="6">
    <source>
        <dbReference type="PROSITE" id="PS50043"/>
    </source>
</evidence>
<evidence type="ECO:0000259" key="7">
    <source>
        <dbReference type="PROSITE" id="PS50110"/>
    </source>
</evidence>
<dbReference type="Pfam" id="PF00072">
    <property type="entry name" value="Response_reg"/>
    <property type="match status" value="1"/>
</dbReference>
<dbReference type="EMBL" id="PSXY01000004">
    <property type="protein sequence ID" value="PPF70101.1"/>
    <property type="molecule type" value="Genomic_DNA"/>
</dbReference>
<dbReference type="SMART" id="SM00448">
    <property type="entry name" value="REC"/>
    <property type="match status" value="1"/>
</dbReference>
<dbReference type="CDD" id="cd06170">
    <property type="entry name" value="LuxR_C_like"/>
    <property type="match status" value="1"/>
</dbReference>
<keyword evidence="1 5" id="KW-0597">Phosphoprotein</keyword>
<dbReference type="GO" id="GO:0003677">
    <property type="term" value="F:DNA binding"/>
    <property type="evidence" value="ECO:0007669"/>
    <property type="project" value="UniProtKB-KW"/>
</dbReference>
<evidence type="ECO:0000313" key="8">
    <source>
        <dbReference type="EMBL" id="PPF70101.1"/>
    </source>
</evidence>
<comment type="caution">
    <text evidence="8">The sequence shown here is derived from an EMBL/GenBank/DDBJ whole genome shotgun (WGS) entry which is preliminary data.</text>
</comment>
<dbReference type="PROSITE" id="PS50110">
    <property type="entry name" value="RESPONSE_REGULATORY"/>
    <property type="match status" value="1"/>
</dbReference>